<evidence type="ECO:0000313" key="8">
    <source>
        <dbReference type="Proteomes" id="UP000195981"/>
    </source>
</evidence>
<dbReference type="SUPFAM" id="SSF46785">
    <property type="entry name" value="Winged helix' DNA-binding domain"/>
    <property type="match status" value="1"/>
</dbReference>
<evidence type="ECO:0000313" key="7">
    <source>
        <dbReference type="EMBL" id="SLM89731.1"/>
    </source>
</evidence>
<dbReference type="InterPro" id="IPR014757">
    <property type="entry name" value="Tscrpt_reg_IclR_C"/>
</dbReference>
<dbReference type="Gene3D" id="1.10.10.10">
    <property type="entry name" value="Winged helix-like DNA-binding domain superfamily/Winged helix DNA-binding domain"/>
    <property type="match status" value="1"/>
</dbReference>
<evidence type="ECO:0000256" key="3">
    <source>
        <dbReference type="ARBA" id="ARBA00023163"/>
    </source>
</evidence>
<dbReference type="SUPFAM" id="SSF55781">
    <property type="entry name" value="GAF domain-like"/>
    <property type="match status" value="1"/>
</dbReference>
<gene>
    <name evidence="7" type="ORF">FM110_04105</name>
</gene>
<dbReference type="GO" id="GO:0003677">
    <property type="term" value="F:DNA binding"/>
    <property type="evidence" value="ECO:0007669"/>
    <property type="project" value="UniProtKB-KW"/>
</dbReference>
<dbReference type="InterPro" id="IPR036388">
    <property type="entry name" value="WH-like_DNA-bd_sf"/>
</dbReference>
<evidence type="ECO:0000256" key="4">
    <source>
        <dbReference type="SAM" id="MobiDB-lite"/>
    </source>
</evidence>
<dbReference type="InterPro" id="IPR050707">
    <property type="entry name" value="HTH_MetabolicPath_Reg"/>
</dbReference>
<dbReference type="PANTHER" id="PTHR30136">
    <property type="entry name" value="HELIX-TURN-HELIX TRANSCRIPTIONAL REGULATOR, ICLR FAMILY"/>
    <property type="match status" value="1"/>
</dbReference>
<dbReference type="PANTHER" id="PTHR30136:SF8">
    <property type="entry name" value="TRANSCRIPTIONAL REGULATORY PROTEIN"/>
    <property type="match status" value="1"/>
</dbReference>
<evidence type="ECO:0000259" key="6">
    <source>
        <dbReference type="PROSITE" id="PS51078"/>
    </source>
</evidence>
<name>A0A1X6WVZ8_9MICO</name>
<keyword evidence="3" id="KW-0804">Transcription</keyword>
<feature type="compositionally biased region" description="Low complexity" evidence="4">
    <location>
        <begin position="8"/>
        <end position="18"/>
    </location>
</feature>
<dbReference type="PROSITE" id="PS51078">
    <property type="entry name" value="ICLR_ED"/>
    <property type="match status" value="1"/>
</dbReference>
<dbReference type="InterPro" id="IPR005471">
    <property type="entry name" value="Tscrpt_reg_IclR_N"/>
</dbReference>
<dbReference type="GO" id="GO:0003700">
    <property type="term" value="F:DNA-binding transcription factor activity"/>
    <property type="evidence" value="ECO:0007669"/>
    <property type="project" value="TreeGrafter"/>
</dbReference>
<accession>A0A1X6WVZ8</accession>
<feature type="domain" description="IclR-ED" evidence="6">
    <location>
        <begin position="112"/>
        <end position="297"/>
    </location>
</feature>
<organism evidence="7 8">
    <name type="scientific">Brachybacterium nesterenkovii</name>
    <dbReference type="NCBI Taxonomy" id="47847"/>
    <lineage>
        <taxon>Bacteria</taxon>
        <taxon>Bacillati</taxon>
        <taxon>Actinomycetota</taxon>
        <taxon>Actinomycetes</taxon>
        <taxon>Micrococcales</taxon>
        <taxon>Dermabacteraceae</taxon>
        <taxon>Brachybacterium</taxon>
    </lineage>
</organism>
<dbReference type="GO" id="GO:0045892">
    <property type="term" value="P:negative regulation of DNA-templated transcription"/>
    <property type="evidence" value="ECO:0007669"/>
    <property type="project" value="TreeGrafter"/>
</dbReference>
<dbReference type="EMBL" id="FWFG01000035">
    <property type="protein sequence ID" value="SLM89731.1"/>
    <property type="molecule type" value="Genomic_DNA"/>
</dbReference>
<keyword evidence="1" id="KW-0805">Transcription regulation</keyword>
<dbReference type="Proteomes" id="UP000195981">
    <property type="component" value="Unassembled WGS sequence"/>
</dbReference>
<feature type="region of interest" description="Disordered" evidence="4">
    <location>
        <begin position="1"/>
        <end position="29"/>
    </location>
</feature>
<dbReference type="Gene3D" id="3.30.450.40">
    <property type="match status" value="1"/>
</dbReference>
<feature type="domain" description="HTH iclR-type" evidence="5">
    <location>
        <begin position="49"/>
        <end position="111"/>
    </location>
</feature>
<keyword evidence="2" id="KW-0238">DNA-binding</keyword>
<proteinExistence type="predicted"/>
<dbReference type="Pfam" id="PF09339">
    <property type="entry name" value="HTH_IclR"/>
    <property type="match status" value="1"/>
</dbReference>
<evidence type="ECO:0000256" key="2">
    <source>
        <dbReference type="ARBA" id="ARBA00023125"/>
    </source>
</evidence>
<dbReference type="SMART" id="SM00346">
    <property type="entry name" value="HTH_ICLR"/>
    <property type="match status" value="1"/>
</dbReference>
<dbReference type="InterPro" id="IPR036390">
    <property type="entry name" value="WH_DNA-bd_sf"/>
</dbReference>
<reference evidence="7 8" key="1">
    <citation type="submission" date="2017-02" db="EMBL/GenBank/DDBJ databases">
        <authorList>
            <person name="Peterson S.W."/>
        </authorList>
    </citation>
    <scope>NUCLEOTIDE SEQUENCE [LARGE SCALE GENOMIC DNA]</scope>
    <source>
        <strain evidence="7 8">CIP104813</strain>
    </source>
</reference>
<evidence type="ECO:0000256" key="1">
    <source>
        <dbReference type="ARBA" id="ARBA00023015"/>
    </source>
</evidence>
<protein>
    <submittedName>
        <fullName evidence="7">Transcriptional regulator, IclR family</fullName>
    </submittedName>
</protein>
<sequence>MGCVVTRAPADGADGADATGEHAPAPLLRTGRPPDWHPGLIMAPTTPKAPAADAALRVLSHLAAQRGPVAASRIAADLELPRSTTYDLLSALVDRGFALHLPEERRYTVGPAAYEISAGYLRHAPLARIGRRAVERMVDATGESGHLAVLHGRHVLYLVEERARMRPSLVTDIGVRIPAHLTATGRAMLAALPPAQLRALYPRGTQLERRHDDAGPEDPAALRRLLADVARDGIAREDGEVTPGFVSVAAAVRDSAGWPTAALALTWREGTLDAPGETACIAVVRREAQAVATALGGRAS</sequence>
<dbReference type="Pfam" id="PF01614">
    <property type="entry name" value="IclR_C"/>
    <property type="match status" value="1"/>
</dbReference>
<dbReference type="InterPro" id="IPR029016">
    <property type="entry name" value="GAF-like_dom_sf"/>
</dbReference>
<dbReference type="PROSITE" id="PS51077">
    <property type="entry name" value="HTH_ICLR"/>
    <property type="match status" value="1"/>
</dbReference>
<dbReference type="AlphaFoldDB" id="A0A1X6WVZ8"/>
<evidence type="ECO:0000259" key="5">
    <source>
        <dbReference type="PROSITE" id="PS51077"/>
    </source>
</evidence>
<keyword evidence="8" id="KW-1185">Reference proteome</keyword>